<keyword evidence="3" id="KW-1185">Reference proteome</keyword>
<sequence length="31" mass="3556">MRRVELCHSSCRGCDGFFFFFLLSLLAVTVT</sequence>
<comment type="caution">
    <text evidence="2">The sequence shown here is derived from an EMBL/GenBank/DDBJ whole genome shotgun (WGS) entry which is preliminary data.</text>
</comment>
<keyword evidence="1" id="KW-0472">Membrane</keyword>
<protein>
    <submittedName>
        <fullName evidence="2">Uncharacterized protein</fullName>
    </submittedName>
</protein>
<name>A0A392W310_9FABA</name>
<organism evidence="2 3">
    <name type="scientific">Trifolium medium</name>
    <dbReference type="NCBI Taxonomy" id="97028"/>
    <lineage>
        <taxon>Eukaryota</taxon>
        <taxon>Viridiplantae</taxon>
        <taxon>Streptophyta</taxon>
        <taxon>Embryophyta</taxon>
        <taxon>Tracheophyta</taxon>
        <taxon>Spermatophyta</taxon>
        <taxon>Magnoliopsida</taxon>
        <taxon>eudicotyledons</taxon>
        <taxon>Gunneridae</taxon>
        <taxon>Pentapetalae</taxon>
        <taxon>rosids</taxon>
        <taxon>fabids</taxon>
        <taxon>Fabales</taxon>
        <taxon>Fabaceae</taxon>
        <taxon>Papilionoideae</taxon>
        <taxon>50 kb inversion clade</taxon>
        <taxon>NPAAA clade</taxon>
        <taxon>Hologalegina</taxon>
        <taxon>IRL clade</taxon>
        <taxon>Trifolieae</taxon>
        <taxon>Trifolium</taxon>
    </lineage>
</organism>
<keyword evidence="1" id="KW-0812">Transmembrane</keyword>
<evidence type="ECO:0000313" key="3">
    <source>
        <dbReference type="Proteomes" id="UP000265520"/>
    </source>
</evidence>
<feature type="transmembrane region" description="Helical" evidence="1">
    <location>
        <begin position="12"/>
        <end position="30"/>
    </location>
</feature>
<evidence type="ECO:0000313" key="2">
    <source>
        <dbReference type="EMBL" id="MCI94123.1"/>
    </source>
</evidence>
<keyword evidence="1" id="KW-1133">Transmembrane helix</keyword>
<evidence type="ECO:0000256" key="1">
    <source>
        <dbReference type="SAM" id="Phobius"/>
    </source>
</evidence>
<reference evidence="2 3" key="1">
    <citation type="journal article" date="2018" name="Front. Plant Sci.">
        <title>Red Clover (Trifolium pratense) and Zigzag Clover (T. medium) - A Picture of Genomic Similarities and Differences.</title>
        <authorList>
            <person name="Dluhosova J."/>
            <person name="Istvanek J."/>
            <person name="Nedelnik J."/>
            <person name="Repkova J."/>
        </authorList>
    </citation>
    <scope>NUCLEOTIDE SEQUENCE [LARGE SCALE GENOMIC DNA]</scope>
    <source>
        <strain evidence="3">cv. 10/8</strain>
        <tissue evidence="2">Leaf</tissue>
    </source>
</reference>
<feature type="non-terminal residue" evidence="2">
    <location>
        <position position="31"/>
    </location>
</feature>
<dbReference type="Proteomes" id="UP000265520">
    <property type="component" value="Unassembled WGS sequence"/>
</dbReference>
<proteinExistence type="predicted"/>
<dbReference type="EMBL" id="LXQA011347997">
    <property type="protein sequence ID" value="MCI94123.1"/>
    <property type="molecule type" value="Genomic_DNA"/>
</dbReference>
<accession>A0A392W310</accession>
<dbReference type="AlphaFoldDB" id="A0A392W310"/>